<keyword evidence="1" id="KW-0472">Membrane</keyword>
<dbReference type="InParanoid" id="A0A0H2RQ47"/>
<keyword evidence="4" id="KW-1185">Reference proteome</keyword>
<keyword evidence="1" id="KW-0812">Transmembrane</keyword>
<sequence>MDMESLEVDLERIASLVVLRYICLAATVLYVYDFFLTLPLEVEIVWGFKLTKNMVLLLLNRYLTLFAGIPIVALLFHPHGKFDIEIYESSLSNPCAEGIDSCQVSFYRLFPRHSECRQPGDYHVVIRILAVYGYSFRVACAVVPFATITVALSAWSFSQLDTSLRVGHGPFHACFPFLQKFHQFIAAWSCYTAFFALTFTLMVIKLYRMRLEHPTDLSDEPSLAVKLMQHVAQYFGFVMVNSFCNLMLFTVQTHPFLHEASGRNSDVLLSISSMLLSRMVFNVKKEGLDIDGEGTVSQVEFRSRAPEQTIHIFHDSLMQTEGLDDR</sequence>
<accession>A0A0H2RQ47</accession>
<evidence type="ECO:0000313" key="3">
    <source>
        <dbReference type="EMBL" id="KLO06911.1"/>
    </source>
</evidence>
<feature type="transmembrane region" description="Helical" evidence="1">
    <location>
        <begin position="136"/>
        <end position="157"/>
    </location>
</feature>
<dbReference type="InterPro" id="IPR045340">
    <property type="entry name" value="DUF6533"/>
</dbReference>
<dbReference type="PROSITE" id="PS00018">
    <property type="entry name" value="EF_HAND_1"/>
    <property type="match status" value="1"/>
</dbReference>
<gene>
    <name evidence="3" type="ORF">SCHPADRAFT_674495</name>
</gene>
<evidence type="ECO:0000256" key="1">
    <source>
        <dbReference type="SAM" id="Phobius"/>
    </source>
</evidence>
<evidence type="ECO:0000259" key="2">
    <source>
        <dbReference type="Pfam" id="PF20151"/>
    </source>
</evidence>
<reference evidence="3 4" key="1">
    <citation type="submission" date="2015-04" db="EMBL/GenBank/DDBJ databases">
        <title>Complete genome sequence of Schizopora paradoxa KUC8140, a cosmopolitan wood degrader in East Asia.</title>
        <authorList>
            <consortium name="DOE Joint Genome Institute"/>
            <person name="Min B."/>
            <person name="Park H."/>
            <person name="Jang Y."/>
            <person name="Kim J.-J."/>
            <person name="Kim K.H."/>
            <person name="Pangilinan J."/>
            <person name="Lipzen A."/>
            <person name="Riley R."/>
            <person name="Grigoriev I.V."/>
            <person name="Spatafora J.W."/>
            <person name="Choi I.-G."/>
        </authorList>
    </citation>
    <scope>NUCLEOTIDE SEQUENCE [LARGE SCALE GENOMIC DNA]</scope>
    <source>
        <strain evidence="3 4">KUC8140</strain>
    </source>
</reference>
<feature type="transmembrane region" description="Helical" evidence="1">
    <location>
        <begin position="12"/>
        <end position="35"/>
    </location>
</feature>
<dbReference type="EMBL" id="KQ086174">
    <property type="protein sequence ID" value="KLO06911.1"/>
    <property type="molecule type" value="Genomic_DNA"/>
</dbReference>
<name>A0A0H2RQ47_9AGAM</name>
<feature type="transmembrane region" description="Helical" evidence="1">
    <location>
        <begin position="55"/>
        <end position="76"/>
    </location>
</feature>
<dbReference type="InterPro" id="IPR018247">
    <property type="entry name" value="EF_Hand_1_Ca_BS"/>
</dbReference>
<dbReference type="Pfam" id="PF20151">
    <property type="entry name" value="DUF6533"/>
    <property type="match status" value="1"/>
</dbReference>
<proteinExistence type="predicted"/>
<evidence type="ECO:0000313" key="4">
    <source>
        <dbReference type="Proteomes" id="UP000053477"/>
    </source>
</evidence>
<keyword evidence="1" id="KW-1133">Transmembrane helix</keyword>
<dbReference type="Proteomes" id="UP000053477">
    <property type="component" value="Unassembled WGS sequence"/>
</dbReference>
<feature type="transmembrane region" description="Helical" evidence="1">
    <location>
        <begin position="185"/>
        <end position="204"/>
    </location>
</feature>
<dbReference type="AlphaFoldDB" id="A0A0H2RQ47"/>
<feature type="domain" description="DUF6533" evidence="2">
    <location>
        <begin position="21"/>
        <end position="66"/>
    </location>
</feature>
<dbReference type="OrthoDB" id="3256800at2759"/>
<organism evidence="3 4">
    <name type="scientific">Schizopora paradoxa</name>
    <dbReference type="NCBI Taxonomy" id="27342"/>
    <lineage>
        <taxon>Eukaryota</taxon>
        <taxon>Fungi</taxon>
        <taxon>Dikarya</taxon>
        <taxon>Basidiomycota</taxon>
        <taxon>Agaricomycotina</taxon>
        <taxon>Agaricomycetes</taxon>
        <taxon>Hymenochaetales</taxon>
        <taxon>Schizoporaceae</taxon>
        <taxon>Schizopora</taxon>
    </lineage>
</organism>
<protein>
    <recommendedName>
        <fullName evidence="2">DUF6533 domain-containing protein</fullName>
    </recommendedName>
</protein>